<dbReference type="Pfam" id="PF07727">
    <property type="entry name" value="RVT_2"/>
    <property type="match status" value="1"/>
</dbReference>
<evidence type="ECO:0000313" key="3">
    <source>
        <dbReference type="Proteomes" id="UP001454036"/>
    </source>
</evidence>
<gene>
    <name evidence="2" type="ORF">LIER_31894</name>
</gene>
<dbReference type="AlphaFoldDB" id="A0AAV3RXM0"/>
<keyword evidence="3" id="KW-1185">Reference proteome</keyword>
<feature type="domain" description="Reverse transcriptase Ty1/copia-type" evidence="1">
    <location>
        <begin position="41"/>
        <end position="94"/>
    </location>
</feature>
<comment type="caution">
    <text evidence="2">The sequence shown here is derived from an EMBL/GenBank/DDBJ whole genome shotgun (WGS) entry which is preliminary data.</text>
</comment>
<organism evidence="2 3">
    <name type="scientific">Lithospermum erythrorhizon</name>
    <name type="common">Purple gromwell</name>
    <name type="synonym">Lithospermum officinale var. erythrorhizon</name>
    <dbReference type="NCBI Taxonomy" id="34254"/>
    <lineage>
        <taxon>Eukaryota</taxon>
        <taxon>Viridiplantae</taxon>
        <taxon>Streptophyta</taxon>
        <taxon>Embryophyta</taxon>
        <taxon>Tracheophyta</taxon>
        <taxon>Spermatophyta</taxon>
        <taxon>Magnoliopsida</taxon>
        <taxon>eudicotyledons</taxon>
        <taxon>Gunneridae</taxon>
        <taxon>Pentapetalae</taxon>
        <taxon>asterids</taxon>
        <taxon>lamiids</taxon>
        <taxon>Boraginales</taxon>
        <taxon>Boraginaceae</taxon>
        <taxon>Boraginoideae</taxon>
        <taxon>Lithospermeae</taxon>
        <taxon>Lithospermum</taxon>
    </lineage>
</organism>
<proteinExistence type="predicted"/>
<name>A0AAV3RXM0_LITER</name>
<accession>A0AAV3RXM0</accession>
<evidence type="ECO:0000259" key="1">
    <source>
        <dbReference type="Pfam" id="PF07727"/>
    </source>
</evidence>
<sequence length="94" mass="10884">MKDVNSSKWFVAMKDELKSMESNQVWQLVQLPPRKKEVGCFEHKESIDYCTTFSPVSTKDSLRIVMELVAHYDLELYQIDVKTAALNGDLEEEV</sequence>
<evidence type="ECO:0000313" key="2">
    <source>
        <dbReference type="EMBL" id="GAA0184606.1"/>
    </source>
</evidence>
<dbReference type="EMBL" id="BAABME010012016">
    <property type="protein sequence ID" value="GAA0184606.1"/>
    <property type="molecule type" value="Genomic_DNA"/>
</dbReference>
<dbReference type="InterPro" id="IPR013103">
    <property type="entry name" value="RVT_2"/>
</dbReference>
<protein>
    <recommendedName>
        <fullName evidence="1">Reverse transcriptase Ty1/copia-type domain-containing protein</fullName>
    </recommendedName>
</protein>
<reference evidence="2 3" key="1">
    <citation type="submission" date="2024-01" db="EMBL/GenBank/DDBJ databases">
        <title>The complete chloroplast genome sequence of Lithospermum erythrorhizon: insights into the phylogenetic relationship among Boraginaceae species and the maternal lineages of purple gromwells.</title>
        <authorList>
            <person name="Okada T."/>
            <person name="Watanabe K."/>
        </authorList>
    </citation>
    <scope>NUCLEOTIDE SEQUENCE [LARGE SCALE GENOMIC DNA]</scope>
</reference>
<dbReference type="Proteomes" id="UP001454036">
    <property type="component" value="Unassembled WGS sequence"/>
</dbReference>